<dbReference type="STRING" id="1429043.X474_12560"/>
<keyword evidence="2" id="KW-0479">Metal-binding</keyword>
<feature type="binding site" evidence="2">
    <location>
        <position position="220"/>
    </location>
    <ligand>
        <name>Co(2+)</name>
        <dbReference type="ChEBI" id="CHEBI:48828"/>
    </ligand>
</feature>
<dbReference type="GO" id="GO:0046872">
    <property type="term" value="F:metal ion binding"/>
    <property type="evidence" value="ECO:0007669"/>
    <property type="project" value="UniProtKB-KW"/>
</dbReference>
<name>A0A0D2JVW2_9BACT</name>
<accession>A0A0D2JVW2</accession>
<dbReference type="RefSeq" id="WP_052515109.1">
    <property type="nucleotide sequence ID" value="NZ_AZAC01000014.1"/>
</dbReference>
<keyword evidence="4" id="KW-1185">Reference proteome</keyword>
<dbReference type="SUPFAM" id="SSF53800">
    <property type="entry name" value="Chelatase"/>
    <property type="match status" value="1"/>
</dbReference>
<feature type="active site" description="Proton acceptor" evidence="1">
    <location>
        <position position="158"/>
    </location>
</feature>
<protein>
    <submittedName>
        <fullName evidence="3">Sirohydrochlorin cobaltochelatase</fullName>
    </submittedName>
</protein>
<feature type="binding site" evidence="2">
    <location>
        <position position="158"/>
    </location>
    <ligand>
        <name>Co(2+)</name>
        <dbReference type="ChEBI" id="CHEBI:48828"/>
    </ligand>
</feature>
<comment type="caution">
    <text evidence="3">The sequence shown here is derived from an EMBL/GenBank/DDBJ whole genome shotgun (WGS) entry which is preliminary data.</text>
</comment>
<reference evidence="3 4" key="1">
    <citation type="submission" date="2013-11" db="EMBL/GenBank/DDBJ databases">
        <title>Metagenomic analysis of a methanogenic consortium involved in long chain n-alkane degradation.</title>
        <authorList>
            <person name="Davidova I.A."/>
            <person name="Callaghan A.V."/>
            <person name="Wawrik B."/>
            <person name="Pruitt S."/>
            <person name="Marks C."/>
            <person name="Duncan K.E."/>
            <person name="Suflita J.M."/>
        </authorList>
    </citation>
    <scope>NUCLEOTIDE SEQUENCE [LARGE SCALE GENOMIC DNA]</scope>
    <source>
        <strain evidence="3 4">SPR</strain>
    </source>
</reference>
<dbReference type="AlphaFoldDB" id="A0A0D2JVW2"/>
<dbReference type="Pfam" id="PF06180">
    <property type="entry name" value="CbiK"/>
    <property type="match status" value="1"/>
</dbReference>
<keyword evidence="2" id="KW-0170">Cobalt</keyword>
<evidence type="ECO:0000256" key="2">
    <source>
        <dbReference type="PIRSR" id="PIRSR033579-3"/>
    </source>
</evidence>
<dbReference type="GO" id="GO:0019251">
    <property type="term" value="P:anaerobic cobalamin biosynthetic process"/>
    <property type="evidence" value="ECO:0007669"/>
    <property type="project" value="InterPro"/>
</dbReference>
<evidence type="ECO:0000313" key="3">
    <source>
        <dbReference type="EMBL" id="KIX13750.1"/>
    </source>
</evidence>
<dbReference type="PIRSF" id="PIRSF033579">
    <property type="entry name" value="Anaer_Co_chel"/>
    <property type="match status" value="1"/>
</dbReference>
<proteinExistence type="predicted"/>
<dbReference type="Proteomes" id="UP000032233">
    <property type="component" value="Unassembled WGS sequence"/>
</dbReference>
<dbReference type="InParanoid" id="A0A0D2JVW2"/>
<dbReference type="CDD" id="cd03413">
    <property type="entry name" value="CbiK_C"/>
    <property type="match status" value="1"/>
</dbReference>
<evidence type="ECO:0000256" key="1">
    <source>
        <dbReference type="PIRSR" id="PIRSR033579-1"/>
    </source>
</evidence>
<feature type="binding site" evidence="2">
    <location>
        <position position="188"/>
    </location>
    <ligand>
        <name>Co(2+)</name>
        <dbReference type="ChEBI" id="CHEBI:48828"/>
    </ligand>
</feature>
<dbReference type="GO" id="GO:0016852">
    <property type="term" value="F:sirohydrochlorin cobaltochelatase activity"/>
    <property type="evidence" value="ECO:0007669"/>
    <property type="project" value="InterPro"/>
</dbReference>
<organism evidence="3 4">
    <name type="scientific">Dethiosulfatarculus sandiegensis</name>
    <dbReference type="NCBI Taxonomy" id="1429043"/>
    <lineage>
        <taxon>Bacteria</taxon>
        <taxon>Pseudomonadati</taxon>
        <taxon>Thermodesulfobacteriota</taxon>
        <taxon>Desulfarculia</taxon>
        <taxon>Desulfarculales</taxon>
        <taxon>Desulfarculaceae</taxon>
        <taxon>Dethiosulfatarculus</taxon>
    </lineage>
</organism>
<dbReference type="InterPro" id="IPR010388">
    <property type="entry name" value="Anaerobic_Co-chelatase"/>
</dbReference>
<dbReference type="CDD" id="cd03412">
    <property type="entry name" value="CbiK_N"/>
    <property type="match status" value="1"/>
</dbReference>
<dbReference type="Gene3D" id="3.40.50.1400">
    <property type="match status" value="2"/>
</dbReference>
<evidence type="ECO:0000313" key="4">
    <source>
        <dbReference type="Proteomes" id="UP000032233"/>
    </source>
</evidence>
<dbReference type="EMBL" id="AZAC01000014">
    <property type="protein sequence ID" value="KIX13750.1"/>
    <property type="molecule type" value="Genomic_DNA"/>
</dbReference>
<gene>
    <name evidence="3" type="ORF">X474_12560</name>
</gene>
<dbReference type="OrthoDB" id="9770331at2"/>
<sequence>MPKQSQQTSRQNGDKAILLVTSGTTMTKPRQVFDDIQTQVEKTWPDWEVHWGFTSRIIRQRLAEKGETIPSPAEVLATLRARQFKKAAVQSLHVIPGGEFHDLVKEVNGFKQMGPEFRLSLGTPLCSGTDDLKRVCRALLADLPPKKKSGEAVILMGHGTKHPAGAVYPALSAMLEKSDPLVILSTLEGYPDFSQVAQKVKEQKITRAFLIPFLTVAGRHAQRDMAGPGPETWQSRLTDLGVTTTPVFKAISENQKIVDIWLDHLKTAITDL</sequence>